<feature type="domain" description="N-acetyltransferase" evidence="3">
    <location>
        <begin position="62"/>
        <end position="215"/>
    </location>
</feature>
<dbReference type="Pfam" id="PF00583">
    <property type="entry name" value="Acetyltransf_1"/>
    <property type="match status" value="2"/>
</dbReference>
<sequence>MVDYRIREYRDEDYEAVREMFATGMSEYVPALCVHVLKQPWVILVLACTFCVLLTSSKSLLLPILAITLLLAMGRQLLGYFWTMYIEHCLKEDLLDIRTTYMGSKGSCFWVAEADECVVGTVAARPSDHQKGELMLKRMSVRKDYRGLGIAKALCQAVICFAQQQGCSAVVLNTLMVQDEARLMYERVGFEKYRDDVLPTVYGRLANVTISKYRVPGLCGPMAPYRIRQYEDGDYEAVRAMFARGITEHAPAAYVHMLTRPQAQLFFLALFLAVLAASGSLLVSLVAVLLALAGGWFFVRSLWIGYVQQSLRSDLLDIQRSYLEPANSCFWVAEAEGAVVGMVGAVLPVDPSERGRALELKRMSVGREHRGRGIARALCRTVIRFAQERGHSAVVLSTSMVQDSAQRLYESVGFRRVSEGSPSRLASFLQFSVFYYRYEIPGSR</sequence>
<organism evidence="4 5">
    <name type="scientific">Chelonia mydas</name>
    <name type="common">Green sea-turtle</name>
    <name type="synonym">Chelonia agassizi</name>
    <dbReference type="NCBI Taxonomy" id="8469"/>
    <lineage>
        <taxon>Eukaryota</taxon>
        <taxon>Metazoa</taxon>
        <taxon>Chordata</taxon>
        <taxon>Craniata</taxon>
        <taxon>Vertebrata</taxon>
        <taxon>Euteleostomi</taxon>
        <taxon>Archelosauria</taxon>
        <taxon>Testudinata</taxon>
        <taxon>Testudines</taxon>
        <taxon>Cryptodira</taxon>
        <taxon>Durocryptodira</taxon>
        <taxon>Americhelydia</taxon>
        <taxon>Chelonioidea</taxon>
        <taxon>Cheloniidae</taxon>
        <taxon>Chelonia</taxon>
    </lineage>
</organism>
<dbReference type="EMBL" id="KB546240">
    <property type="protein sequence ID" value="EMP31257.1"/>
    <property type="molecule type" value="Genomic_DNA"/>
</dbReference>
<feature type="transmembrane region" description="Helical" evidence="2">
    <location>
        <begin position="61"/>
        <end position="82"/>
    </location>
</feature>
<keyword evidence="2" id="KW-0812">Transmembrane</keyword>
<reference evidence="5" key="1">
    <citation type="journal article" date="2013" name="Nat. Genet.">
        <title>The draft genomes of soft-shell turtle and green sea turtle yield insights into the development and evolution of the turtle-specific body plan.</title>
        <authorList>
            <person name="Wang Z."/>
            <person name="Pascual-Anaya J."/>
            <person name="Zadissa A."/>
            <person name="Li W."/>
            <person name="Niimura Y."/>
            <person name="Huang Z."/>
            <person name="Li C."/>
            <person name="White S."/>
            <person name="Xiong Z."/>
            <person name="Fang D."/>
            <person name="Wang B."/>
            <person name="Ming Y."/>
            <person name="Chen Y."/>
            <person name="Zheng Y."/>
            <person name="Kuraku S."/>
            <person name="Pignatelli M."/>
            <person name="Herrero J."/>
            <person name="Beal K."/>
            <person name="Nozawa M."/>
            <person name="Li Q."/>
            <person name="Wang J."/>
            <person name="Zhang H."/>
            <person name="Yu L."/>
            <person name="Shigenobu S."/>
            <person name="Wang J."/>
            <person name="Liu J."/>
            <person name="Flicek P."/>
            <person name="Searle S."/>
            <person name="Wang J."/>
            <person name="Kuratani S."/>
            <person name="Yin Y."/>
            <person name="Aken B."/>
            <person name="Zhang G."/>
            <person name="Irie N."/>
        </authorList>
    </citation>
    <scope>NUCLEOTIDE SEQUENCE [LARGE SCALE GENOMIC DNA]</scope>
</reference>
<proteinExistence type="predicted"/>
<keyword evidence="2" id="KW-1133">Transmembrane helix</keyword>
<dbReference type="PROSITE" id="PS51186">
    <property type="entry name" value="GNAT"/>
    <property type="match status" value="2"/>
</dbReference>
<dbReference type="PANTHER" id="PTHR13947:SF58">
    <property type="entry name" value="8B (PUTATIVE,_PSEUDO-RELATED"/>
    <property type="match status" value="1"/>
</dbReference>
<dbReference type="PANTHER" id="PTHR13947">
    <property type="entry name" value="GNAT FAMILY N-ACETYLTRANSFERASE"/>
    <property type="match status" value="1"/>
</dbReference>
<gene>
    <name evidence="4" type="ORF">UY3_11616</name>
</gene>
<dbReference type="GO" id="GO:0008080">
    <property type="term" value="F:N-acetyltransferase activity"/>
    <property type="evidence" value="ECO:0007669"/>
    <property type="project" value="InterPro"/>
</dbReference>
<dbReference type="InterPro" id="IPR016181">
    <property type="entry name" value="Acyl_CoA_acyltransferase"/>
</dbReference>
<evidence type="ECO:0000259" key="3">
    <source>
        <dbReference type="PROSITE" id="PS51186"/>
    </source>
</evidence>
<dbReference type="AlphaFoldDB" id="M7BSZ1"/>
<dbReference type="InterPro" id="IPR050769">
    <property type="entry name" value="NAT_camello-type"/>
</dbReference>
<dbReference type="Proteomes" id="UP000031443">
    <property type="component" value="Unassembled WGS sequence"/>
</dbReference>
<evidence type="ECO:0000313" key="5">
    <source>
        <dbReference type="Proteomes" id="UP000031443"/>
    </source>
</evidence>
<dbReference type="CDD" id="cd04301">
    <property type="entry name" value="NAT_SF"/>
    <property type="match status" value="2"/>
</dbReference>
<dbReference type="SUPFAM" id="SSF55729">
    <property type="entry name" value="Acyl-CoA N-acyltransferases (Nat)"/>
    <property type="match status" value="2"/>
</dbReference>
<keyword evidence="5" id="KW-1185">Reference proteome</keyword>
<evidence type="ECO:0000256" key="1">
    <source>
        <dbReference type="ARBA" id="ARBA00022679"/>
    </source>
</evidence>
<dbReference type="InterPro" id="IPR000182">
    <property type="entry name" value="GNAT_dom"/>
</dbReference>
<protein>
    <submittedName>
        <fullName evidence="4">Putative N-acetyltransferase 8B</fullName>
    </submittedName>
</protein>
<feature type="transmembrane region" description="Helical" evidence="2">
    <location>
        <begin position="28"/>
        <end position="55"/>
    </location>
</feature>
<evidence type="ECO:0000256" key="2">
    <source>
        <dbReference type="SAM" id="Phobius"/>
    </source>
</evidence>
<feature type="domain" description="N-acetyltransferase" evidence="3">
    <location>
        <begin position="281"/>
        <end position="441"/>
    </location>
</feature>
<dbReference type="Gene3D" id="3.40.630.30">
    <property type="match status" value="2"/>
</dbReference>
<dbReference type="eggNOG" id="KOG3139">
    <property type="taxonomic scope" value="Eukaryota"/>
</dbReference>
<name>M7BSZ1_CHEMY</name>
<dbReference type="STRING" id="8469.M7BSZ1"/>
<keyword evidence="1 4" id="KW-0808">Transferase</keyword>
<feature type="transmembrane region" description="Helical" evidence="2">
    <location>
        <begin position="265"/>
        <end position="298"/>
    </location>
</feature>
<accession>M7BSZ1</accession>
<keyword evidence="2" id="KW-0472">Membrane</keyword>
<evidence type="ECO:0000313" key="4">
    <source>
        <dbReference type="EMBL" id="EMP31257.1"/>
    </source>
</evidence>